<protein>
    <submittedName>
        <fullName evidence="2">Uncharacterized protein</fullName>
    </submittedName>
</protein>
<feature type="compositionally biased region" description="Pro residues" evidence="1">
    <location>
        <begin position="28"/>
        <end position="53"/>
    </location>
</feature>
<feature type="region of interest" description="Disordered" evidence="1">
    <location>
        <begin position="28"/>
        <end position="81"/>
    </location>
</feature>
<gene>
    <name evidence="2" type="ORF">GGX14DRAFT_563825</name>
</gene>
<comment type="caution">
    <text evidence="2">The sequence shown here is derived from an EMBL/GenBank/DDBJ whole genome shotgun (WGS) entry which is preliminary data.</text>
</comment>
<keyword evidence="3" id="KW-1185">Reference proteome</keyword>
<sequence length="221" mass="23449">MAGSRRPAAPACVRDAASHELFACPRAASPPPPCPDSRPPPRLPPAARRPPPATRLRPARRRPCSAALPPRLPAAPHPKPTAPAAHYIPAALAARCTCPGRAMCATIWHLVGHTYLKLIRVSVAGSASRMRPRTLMVAAPTAIMRAATSNLQPRCRQCPPCRCCPPANPPPRPSPTPHSPLTRPVVADPRRPRAPVACPLHAGPCRPRVSAHCRAAAVPTR</sequence>
<dbReference type="PRINTS" id="PR01217">
    <property type="entry name" value="PRICHEXTENSN"/>
</dbReference>
<accession>A0AAD6VLL3</accession>
<evidence type="ECO:0000313" key="2">
    <source>
        <dbReference type="EMBL" id="KAJ7213505.1"/>
    </source>
</evidence>
<dbReference type="EMBL" id="JARJCW010000021">
    <property type="protein sequence ID" value="KAJ7213505.1"/>
    <property type="molecule type" value="Genomic_DNA"/>
</dbReference>
<name>A0AAD6VLL3_9AGAR</name>
<evidence type="ECO:0000313" key="3">
    <source>
        <dbReference type="Proteomes" id="UP001219525"/>
    </source>
</evidence>
<organism evidence="2 3">
    <name type="scientific">Mycena pura</name>
    <dbReference type="NCBI Taxonomy" id="153505"/>
    <lineage>
        <taxon>Eukaryota</taxon>
        <taxon>Fungi</taxon>
        <taxon>Dikarya</taxon>
        <taxon>Basidiomycota</taxon>
        <taxon>Agaricomycotina</taxon>
        <taxon>Agaricomycetes</taxon>
        <taxon>Agaricomycetidae</taxon>
        <taxon>Agaricales</taxon>
        <taxon>Marasmiineae</taxon>
        <taxon>Mycenaceae</taxon>
        <taxon>Mycena</taxon>
    </lineage>
</organism>
<dbReference type="Proteomes" id="UP001219525">
    <property type="component" value="Unassembled WGS sequence"/>
</dbReference>
<feature type="compositionally biased region" description="Pro residues" evidence="1">
    <location>
        <begin position="70"/>
        <end position="81"/>
    </location>
</feature>
<feature type="compositionally biased region" description="Pro residues" evidence="1">
    <location>
        <begin position="169"/>
        <end position="178"/>
    </location>
</feature>
<evidence type="ECO:0000256" key="1">
    <source>
        <dbReference type="SAM" id="MobiDB-lite"/>
    </source>
</evidence>
<proteinExistence type="predicted"/>
<dbReference type="AlphaFoldDB" id="A0AAD6VLL3"/>
<feature type="region of interest" description="Disordered" evidence="1">
    <location>
        <begin position="169"/>
        <end position="190"/>
    </location>
</feature>
<reference evidence="2" key="1">
    <citation type="submission" date="2023-03" db="EMBL/GenBank/DDBJ databases">
        <title>Massive genome expansion in bonnet fungi (Mycena s.s.) driven by repeated elements and novel gene families across ecological guilds.</title>
        <authorList>
            <consortium name="Lawrence Berkeley National Laboratory"/>
            <person name="Harder C.B."/>
            <person name="Miyauchi S."/>
            <person name="Viragh M."/>
            <person name="Kuo A."/>
            <person name="Thoen E."/>
            <person name="Andreopoulos B."/>
            <person name="Lu D."/>
            <person name="Skrede I."/>
            <person name="Drula E."/>
            <person name="Henrissat B."/>
            <person name="Morin E."/>
            <person name="Kohler A."/>
            <person name="Barry K."/>
            <person name="LaButti K."/>
            <person name="Morin E."/>
            <person name="Salamov A."/>
            <person name="Lipzen A."/>
            <person name="Mereny Z."/>
            <person name="Hegedus B."/>
            <person name="Baldrian P."/>
            <person name="Stursova M."/>
            <person name="Weitz H."/>
            <person name="Taylor A."/>
            <person name="Grigoriev I.V."/>
            <person name="Nagy L.G."/>
            <person name="Martin F."/>
            <person name="Kauserud H."/>
        </authorList>
    </citation>
    <scope>NUCLEOTIDE SEQUENCE</scope>
    <source>
        <strain evidence="2">9144</strain>
    </source>
</reference>